<gene>
    <name evidence="4" type="ordered locus">M5M_17690</name>
</gene>
<dbReference type="Proteomes" id="UP000000466">
    <property type="component" value="Chromosome"/>
</dbReference>
<evidence type="ECO:0000313" key="5">
    <source>
        <dbReference type="Proteomes" id="UP000000466"/>
    </source>
</evidence>
<accession>K4KNT7</accession>
<name>K4KNT7_SIMAS</name>
<keyword evidence="5" id="KW-1185">Reference proteome</keyword>
<feature type="chain" id="PRO_5003878482" description="DUF4124 domain-containing protein" evidence="2">
    <location>
        <begin position="23"/>
        <end position="152"/>
    </location>
</feature>
<feature type="domain" description="DUF4124" evidence="3">
    <location>
        <begin position="13"/>
        <end position="56"/>
    </location>
</feature>
<protein>
    <recommendedName>
        <fullName evidence="3">DUF4124 domain-containing protein</fullName>
    </recommendedName>
</protein>
<keyword evidence="2" id="KW-0732">Signal</keyword>
<feature type="region of interest" description="Disordered" evidence="1">
    <location>
        <begin position="51"/>
        <end position="94"/>
    </location>
</feature>
<dbReference type="AlphaFoldDB" id="K4KNT7"/>
<organism evidence="4 5">
    <name type="scientific">Simiduia agarivorans (strain DSM 21679 / JCM 13881 / BCRC 17597 / SA1)</name>
    <dbReference type="NCBI Taxonomy" id="1117647"/>
    <lineage>
        <taxon>Bacteria</taxon>
        <taxon>Pseudomonadati</taxon>
        <taxon>Pseudomonadota</taxon>
        <taxon>Gammaproteobacteria</taxon>
        <taxon>Cellvibrionales</taxon>
        <taxon>Cellvibrionaceae</taxon>
        <taxon>Simiduia</taxon>
    </lineage>
</organism>
<dbReference type="EMBL" id="CP003746">
    <property type="protein sequence ID" value="AFV00667.2"/>
    <property type="molecule type" value="Genomic_DNA"/>
</dbReference>
<dbReference type="Pfam" id="PF13511">
    <property type="entry name" value="DUF4124"/>
    <property type="match status" value="1"/>
</dbReference>
<dbReference type="RefSeq" id="WP_016389889.1">
    <property type="nucleotide sequence ID" value="NC_018868.3"/>
</dbReference>
<proteinExistence type="predicted"/>
<dbReference type="KEGG" id="saga:M5M_17690"/>
<dbReference type="OrthoDB" id="7068596at2"/>
<dbReference type="HOGENOM" id="CLU_108835_3_1_6"/>
<reference evidence="4 5" key="1">
    <citation type="journal article" date="2013" name="Genome Announc.">
        <title>Complete genome sequence of Simiduia agarivorans SA1(T), a marine bacterium able to degrade a variety of polysaccharides.</title>
        <authorList>
            <person name="Lin S.Y."/>
            <person name="Shieh W.Y."/>
            <person name="Chen J.S."/>
            <person name="Tang S.L."/>
        </authorList>
    </citation>
    <scope>NUCLEOTIDE SEQUENCE [LARGE SCALE GENOMIC DNA]</scope>
    <source>
        <strain evidence="5">DSM 21679 / JCM 13881 / BCRC 17597 / SA1</strain>
    </source>
</reference>
<evidence type="ECO:0000256" key="1">
    <source>
        <dbReference type="SAM" id="MobiDB-lite"/>
    </source>
</evidence>
<feature type="signal peptide" evidence="2">
    <location>
        <begin position="1"/>
        <end position="22"/>
    </location>
</feature>
<evidence type="ECO:0000313" key="4">
    <source>
        <dbReference type="EMBL" id="AFV00667.2"/>
    </source>
</evidence>
<evidence type="ECO:0000259" key="3">
    <source>
        <dbReference type="Pfam" id="PF13511"/>
    </source>
</evidence>
<dbReference type="STRING" id="1117647.M5M_17690"/>
<evidence type="ECO:0000256" key="2">
    <source>
        <dbReference type="SAM" id="SignalP"/>
    </source>
</evidence>
<sequence length="152" mass="16353">MRSLIAVVFCSLGLAFATQVDAKEYYKWVDDDGVTHYTVTAPKDRPSELVRVMGGGKASSGKSNATPASKALPGDETGFGAPKPKATAEKAEAKMSVVDPARCEIARNNMETLTNHPRIRITEADGSIRYLTDEEKAEKMAEAEAAARESCE</sequence>
<dbReference type="eggNOG" id="ENOG5030SUJ">
    <property type="taxonomic scope" value="Bacteria"/>
</dbReference>
<dbReference type="InterPro" id="IPR025392">
    <property type="entry name" value="DUF4124"/>
</dbReference>